<dbReference type="InterPro" id="IPR036866">
    <property type="entry name" value="RibonucZ/Hydroxyglut_hydro"/>
</dbReference>
<comment type="catalytic activity">
    <reaction evidence="11">
        <text>S-sulfanylglutathione + O2 + H2O = sulfite + glutathione + 2 H(+)</text>
        <dbReference type="Rhea" id="RHEA:12981"/>
        <dbReference type="ChEBI" id="CHEBI:15377"/>
        <dbReference type="ChEBI" id="CHEBI:15378"/>
        <dbReference type="ChEBI" id="CHEBI:15379"/>
        <dbReference type="ChEBI" id="CHEBI:17359"/>
        <dbReference type="ChEBI" id="CHEBI:57925"/>
        <dbReference type="ChEBI" id="CHEBI:58905"/>
        <dbReference type="EC" id="1.13.11.18"/>
    </reaction>
</comment>
<evidence type="ECO:0000256" key="4">
    <source>
        <dbReference type="ARBA" id="ARBA00022723"/>
    </source>
</evidence>
<dbReference type="EMBL" id="KB202591">
    <property type="protein sequence ID" value="ESO89408.1"/>
    <property type="molecule type" value="Genomic_DNA"/>
</dbReference>
<keyword evidence="8" id="KW-0560">Oxidoreductase</keyword>
<dbReference type="RefSeq" id="XP_009059773.1">
    <property type="nucleotide sequence ID" value="XM_009061525.1"/>
</dbReference>
<evidence type="ECO:0000256" key="12">
    <source>
        <dbReference type="ARBA" id="ARBA00065219"/>
    </source>
</evidence>
<dbReference type="GO" id="GO:0050313">
    <property type="term" value="F:sulfur dioxygenase activity"/>
    <property type="evidence" value="ECO:0007669"/>
    <property type="project" value="UniProtKB-EC"/>
</dbReference>
<keyword evidence="4" id="KW-0479">Metal-binding</keyword>
<evidence type="ECO:0000256" key="6">
    <source>
        <dbReference type="ARBA" id="ARBA00022964"/>
    </source>
</evidence>
<evidence type="ECO:0000256" key="1">
    <source>
        <dbReference type="ARBA" id="ARBA00001954"/>
    </source>
</evidence>
<dbReference type="PANTHER" id="PTHR43084">
    <property type="entry name" value="PERSULFIDE DIOXYGENASE ETHE1"/>
    <property type="match status" value="1"/>
</dbReference>
<dbReference type="EC" id="1.13.11.18" evidence="13"/>
<organism evidence="17 18">
    <name type="scientific">Lottia gigantea</name>
    <name type="common">Giant owl limpet</name>
    <dbReference type="NCBI Taxonomy" id="225164"/>
    <lineage>
        <taxon>Eukaryota</taxon>
        <taxon>Metazoa</taxon>
        <taxon>Spiralia</taxon>
        <taxon>Lophotrochozoa</taxon>
        <taxon>Mollusca</taxon>
        <taxon>Gastropoda</taxon>
        <taxon>Patellogastropoda</taxon>
        <taxon>Lottioidea</taxon>
        <taxon>Lottiidae</taxon>
        <taxon>Lottia</taxon>
    </lineage>
</organism>
<dbReference type="InterPro" id="IPR051682">
    <property type="entry name" value="Mito_Persulfide_Diox"/>
</dbReference>
<dbReference type="PANTHER" id="PTHR43084:SF1">
    <property type="entry name" value="PERSULFIDE DIOXYGENASE ETHE1, MITOCHONDRIAL"/>
    <property type="match status" value="1"/>
</dbReference>
<accession>V3ZE68</accession>
<protein>
    <recommendedName>
        <fullName evidence="14">Persulfide dioxygenase ETHE1, mitochondrial</fullName>
        <ecNumber evidence="13">1.13.11.18</ecNumber>
    </recommendedName>
    <alternativeName>
        <fullName evidence="15">Sulfur dioxygenase ETHE1</fullName>
    </alternativeName>
</protein>
<evidence type="ECO:0000259" key="16">
    <source>
        <dbReference type="SMART" id="SM00849"/>
    </source>
</evidence>
<dbReference type="AlphaFoldDB" id="V3ZE68"/>
<evidence type="ECO:0000256" key="13">
    <source>
        <dbReference type="ARBA" id="ARBA00066686"/>
    </source>
</evidence>
<evidence type="ECO:0000256" key="2">
    <source>
        <dbReference type="ARBA" id="ARBA00004173"/>
    </source>
</evidence>
<dbReference type="STRING" id="225164.V3ZE68"/>
<comment type="subunit">
    <text evidence="12">Homodimer. Monomer. Interacts with TST. May interact with RELA.</text>
</comment>
<comment type="subcellular location">
    <subcellularLocation>
        <location evidence="2">Mitochondrion</location>
    </subcellularLocation>
</comment>
<dbReference type="KEGG" id="lgi:LOTGIDRAFT_218798"/>
<dbReference type="OrthoDB" id="449487at2759"/>
<gene>
    <name evidence="17" type="ORF">LOTGIDRAFT_218798</name>
</gene>
<dbReference type="GO" id="GO:0006749">
    <property type="term" value="P:glutathione metabolic process"/>
    <property type="evidence" value="ECO:0007669"/>
    <property type="project" value="InterPro"/>
</dbReference>
<name>V3ZE68_LOTGI</name>
<feature type="domain" description="Metallo-beta-lactamase" evidence="16">
    <location>
        <begin position="78"/>
        <end position="239"/>
    </location>
</feature>
<evidence type="ECO:0000256" key="11">
    <source>
        <dbReference type="ARBA" id="ARBA00050990"/>
    </source>
</evidence>
<comment type="cofactor">
    <cofactor evidence="1">
        <name>Fe(2+)</name>
        <dbReference type="ChEBI" id="CHEBI:29033"/>
    </cofactor>
</comment>
<dbReference type="SUPFAM" id="SSF56281">
    <property type="entry name" value="Metallo-hydrolase/oxidoreductase"/>
    <property type="match status" value="1"/>
</dbReference>
<evidence type="ECO:0000256" key="8">
    <source>
        <dbReference type="ARBA" id="ARBA00023002"/>
    </source>
</evidence>
<dbReference type="OMA" id="VMDIDYA"/>
<proteinExistence type="inferred from homology"/>
<evidence type="ECO:0000256" key="5">
    <source>
        <dbReference type="ARBA" id="ARBA00022946"/>
    </source>
</evidence>
<keyword evidence="6" id="KW-0223">Dioxygenase</keyword>
<dbReference type="Pfam" id="PF00753">
    <property type="entry name" value="Lactamase_B"/>
    <property type="match status" value="1"/>
</dbReference>
<dbReference type="GeneID" id="20246808"/>
<reference evidence="17 18" key="1">
    <citation type="journal article" date="2013" name="Nature">
        <title>Insights into bilaterian evolution from three spiralian genomes.</title>
        <authorList>
            <person name="Simakov O."/>
            <person name="Marletaz F."/>
            <person name="Cho S.J."/>
            <person name="Edsinger-Gonzales E."/>
            <person name="Havlak P."/>
            <person name="Hellsten U."/>
            <person name="Kuo D.H."/>
            <person name="Larsson T."/>
            <person name="Lv J."/>
            <person name="Arendt D."/>
            <person name="Savage R."/>
            <person name="Osoegawa K."/>
            <person name="de Jong P."/>
            <person name="Grimwood J."/>
            <person name="Chapman J.A."/>
            <person name="Shapiro H."/>
            <person name="Aerts A."/>
            <person name="Otillar R.P."/>
            <person name="Terry A.Y."/>
            <person name="Boore J.L."/>
            <person name="Grigoriev I.V."/>
            <person name="Lindberg D.R."/>
            <person name="Seaver E.C."/>
            <person name="Weisblat D.A."/>
            <person name="Putnam N.H."/>
            <person name="Rokhsar D.S."/>
        </authorList>
    </citation>
    <scope>NUCLEOTIDE SEQUENCE [LARGE SCALE GENOMIC DNA]</scope>
</reference>
<dbReference type="GO" id="GO:0070813">
    <property type="term" value="P:hydrogen sulfide metabolic process"/>
    <property type="evidence" value="ECO:0007669"/>
    <property type="project" value="TreeGrafter"/>
</dbReference>
<evidence type="ECO:0000256" key="9">
    <source>
        <dbReference type="ARBA" id="ARBA00023004"/>
    </source>
</evidence>
<evidence type="ECO:0000313" key="17">
    <source>
        <dbReference type="EMBL" id="ESO89408.1"/>
    </source>
</evidence>
<dbReference type="CTD" id="20246808"/>
<comment type="similarity">
    <text evidence="3">Belongs to the metallo-beta-lactamase superfamily. Glyoxalase II family.</text>
</comment>
<dbReference type="SMART" id="SM00849">
    <property type="entry name" value="Lactamase_B"/>
    <property type="match status" value="1"/>
</dbReference>
<dbReference type="Gene3D" id="3.60.15.10">
    <property type="entry name" value="Ribonuclease Z/Hydroxyacylglutathione hydrolase-like"/>
    <property type="match status" value="1"/>
</dbReference>
<keyword evidence="10" id="KW-0496">Mitochondrion</keyword>
<evidence type="ECO:0000256" key="7">
    <source>
        <dbReference type="ARBA" id="ARBA00022990"/>
    </source>
</evidence>
<dbReference type="InterPro" id="IPR001279">
    <property type="entry name" value="Metallo-B-lactamas"/>
</dbReference>
<dbReference type="CDD" id="cd07724">
    <property type="entry name" value="POD-like_MBL-fold"/>
    <property type="match status" value="1"/>
</dbReference>
<dbReference type="FunFam" id="3.60.15.10:FF:000013">
    <property type="entry name" value="Persulfide dioxygenase ETHE1, mitochondrial"/>
    <property type="match status" value="1"/>
</dbReference>
<sequence>MACVMNHVFVTNIVGKSRILMKSAIKTTPACRFLWKQRNSVDLPVRSSDRLLSTKPVMMKFGGDNDFIFKQFLDYKSYTYTYLLGDTKTREAVLIDPVIEMVDRDIQTVKDLNLNLVYAVNTHVHADHITGTGEIKKRIKTCQSMIAEVSKAQADIKLKEGNSIRFGYQELEVRATPGHTDGCLTYVWHDKCCVFTGDAVLIRGCGRTDFQQGDSGRLYDSVHKNIFSLPKHYSIFPAHDYTGQTQSTVEEELKHNKRLTKSREEFIRIMAELNLPYPKQIDKALPANMVCGIFDDPPL</sequence>
<evidence type="ECO:0000256" key="15">
    <source>
        <dbReference type="ARBA" id="ARBA00077964"/>
    </source>
</evidence>
<keyword evidence="18" id="KW-1185">Reference proteome</keyword>
<keyword evidence="5" id="KW-0809">Transit peptide</keyword>
<keyword evidence="7" id="KW-0007">Acetylation</keyword>
<dbReference type="HOGENOM" id="CLU_030571_7_0_1"/>
<dbReference type="GO" id="GO:0046872">
    <property type="term" value="F:metal ion binding"/>
    <property type="evidence" value="ECO:0007669"/>
    <property type="project" value="UniProtKB-KW"/>
</dbReference>
<evidence type="ECO:0000256" key="14">
    <source>
        <dbReference type="ARBA" id="ARBA00067300"/>
    </source>
</evidence>
<evidence type="ECO:0000256" key="10">
    <source>
        <dbReference type="ARBA" id="ARBA00023128"/>
    </source>
</evidence>
<keyword evidence="9" id="KW-0408">Iron</keyword>
<evidence type="ECO:0000256" key="3">
    <source>
        <dbReference type="ARBA" id="ARBA00006759"/>
    </source>
</evidence>
<evidence type="ECO:0000313" key="18">
    <source>
        <dbReference type="Proteomes" id="UP000030746"/>
    </source>
</evidence>
<dbReference type="Proteomes" id="UP000030746">
    <property type="component" value="Unassembled WGS sequence"/>
</dbReference>
<dbReference type="InterPro" id="IPR044528">
    <property type="entry name" value="POD-like_MBL-fold"/>
</dbReference>
<dbReference type="GO" id="GO:0005739">
    <property type="term" value="C:mitochondrion"/>
    <property type="evidence" value="ECO:0007669"/>
    <property type="project" value="UniProtKB-SubCell"/>
</dbReference>